<keyword evidence="2" id="KW-1185">Reference proteome</keyword>
<dbReference type="InterPro" id="IPR043749">
    <property type="entry name" value="DUF5694"/>
</dbReference>
<dbReference type="EMBL" id="FOKV01000002">
    <property type="protein sequence ID" value="SFC13675.1"/>
    <property type="molecule type" value="Genomic_DNA"/>
</dbReference>
<sequence>MNPSIKISQIIIAILCALYTSFGLAQQNEKVEILLVGFAHLSQMQNGTEAASMFNPKKQQELEKITAKIAQFQPDAIMVELTPQEQQWADSLYELYQNDKLDLKKFEYGAGETYQIGFRLANKLNLDHVYGIDFKSSTSQNLLKEGNHFEYFQEQLKKLQQTSRPLGKQVMENSLSLYDFTKKINEPEMLNLSYRAVFNYPAYVQNGDFNKDSINYRELNSEEKRYAGAEYISLFFDRNIKIYSNILNTQLKTGSKRIYVMMGQAHIGILKDLLEDNPNYEIVDALAYLD</sequence>
<dbReference type="OrthoDB" id="7055505at2"/>
<organism evidence="1 2">
    <name type="scientific">Zunongwangia mangrovi</name>
    <dbReference type="NCBI Taxonomy" id="1334022"/>
    <lineage>
        <taxon>Bacteria</taxon>
        <taxon>Pseudomonadati</taxon>
        <taxon>Bacteroidota</taxon>
        <taxon>Flavobacteriia</taxon>
        <taxon>Flavobacteriales</taxon>
        <taxon>Flavobacteriaceae</taxon>
        <taxon>Zunongwangia</taxon>
    </lineage>
</organism>
<dbReference type="AlphaFoldDB" id="A0A1I1GQD3"/>
<protein>
    <submittedName>
        <fullName evidence="1">Uncharacterized protein</fullName>
    </submittedName>
</protein>
<name>A0A1I1GQD3_9FLAO</name>
<reference evidence="2" key="1">
    <citation type="submission" date="2016-10" db="EMBL/GenBank/DDBJ databases">
        <authorList>
            <person name="Varghese N."/>
            <person name="Submissions S."/>
        </authorList>
    </citation>
    <scope>NUCLEOTIDE SEQUENCE [LARGE SCALE GENOMIC DNA]</scope>
    <source>
        <strain evidence="2">DSM 24499</strain>
    </source>
</reference>
<dbReference type="STRING" id="1334022.SAMN04487907_102366"/>
<dbReference type="Pfam" id="PF18950">
    <property type="entry name" value="DUF5694"/>
    <property type="match status" value="1"/>
</dbReference>
<evidence type="ECO:0000313" key="2">
    <source>
        <dbReference type="Proteomes" id="UP000199438"/>
    </source>
</evidence>
<evidence type="ECO:0000313" key="1">
    <source>
        <dbReference type="EMBL" id="SFC13675.1"/>
    </source>
</evidence>
<gene>
    <name evidence="1" type="ORF">SAMN04487907_102366</name>
</gene>
<dbReference type="RefSeq" id="WP_092541399.1">
    <property type="nucleotide sequence ID" value="NZ_FOKV01000002.1"/>
</dbReference>
<accession>A0A1I1GQD3</accession>
<dbReference type="Proteomes" id="UP000199438">
    <property type="component" value="Unassembled WGS sequence"/>
</dbReference>
<proteinExistence type="predicted"/>